<sequence>MEAKNVPSISDKASSSSLKVKKTCFKTKYSKIERLVHLYKNRLQLRSAIKRLEDRPVSCGEDYDEDLEEAYERRLIKLANKRLQIHNYLTRKGIFVVDTAEKIVSDAKPKLIISTTGVEHLNLLLTEHINQEIDSEVFGIKIRLPYRHVTLNDVKLLIEKAKDMGSSELFPVDPSALGKFLIVCRDEPFWINQMVQNVVCEVNRVIKKYIEDNHKMSLADCETLNSEEAVGNGTSKSDYVDGVERGTENSSDVPTWDCANIVSFLDMTIVFVTFLEIAFECKVSNIVYVLKELHEAYSRGELDCQEPESSGDIDDTEMLPTSEEDEEEQEYADFEPCAPDSPCKYLNCKLDVQLYVLKELYEAYGLDVLDCKEPDNSNNVDDIEIVQNSEVEMEQECDDFEPYATDTSQDNNIRICGKFGRNRDQSFVPDVVIDMRSPEEGDHKLEQKMDSGDDDDCYIIEH</sequence>
<dbReference type="WBParaSite" id="TCLT_0000238101-mRNA-1">
    <property type="protein sequence ID" value="TCLT_0000238101-mRNA-1"/>
    <property type="gene ID" value="TCLT_0000238101"/>
</dbReference>
<gene>
    <name evidence="2" type="ORF">TCLT_LOCUS2382</name>
</gene>
<keyword evidence="3" id="KW-1185">Reference proteome</keyword>
<dbReference type="AlphaFoldDB" id="A0A0N5CQ81"/>
<feature type="region of interest" description="Disordered" evidence="1">
    <location>
        <begin position="301"/>
        <end position="327"/>
    </location>
</feature>
<accession>A0A0N5CQ81</accession>
<dbReference type="EMBL" id="UYYF01000477">
    <property type="protein sequence ID" value="VDM98310.1"/>
    <property type="molecule type" value="Genomic_DNA"/>
</dbReference>
<evidence type="ECO:0000313" key="2">
    <source>
        <dbReference type="EMBL" id="VDM98310.1"/>
    </source>
</evidence>
<feature type="compositionally biased region" description="Basic and acidic residues" evidence="1">
    <location>
        <begin position="238"/>
        <end position="247"/>
    </location>
</feature>
<evidence type="ECO:0000313" key="4">
    <source>
        <dbReference type="WBParaSite" id="TCLT_0000238101-mRNA-1"/>
    </source>
</evidence>
<evidence type="ECO:0000313" key="3">
    <source>
        <dbReference type="Proteomes" id="UP000276776"/>
    </source>
</evidence>
<feature type="compositionally biased region" description="Basic and acidic residues" evidence="1">
    <location>
        <begin position="437"/>
        <end position="451"/>
    </location>
</feature>
<reference evidence="4" key="1">
    <citation type="submission" date="2017-02" db="UniProtKB">
        <authorList>
            <consortium name="WormBaseParasite"/>
        </authorList>
    </citation>
    <scope>IDENTIFICATION</scope>
</reference>
<reference evidence="2 3" key="2">
    <citation type="submission" date="2018-11" db="EMBL/GenBank/DDBJ databases">
        <authorList>
            <consortium name="Pathogen Informatics"/>
        </authorList>
    </citation>
    <scope>NUCLEOTIDE SEQUENCE [LARGE SCALE GENOMIC DNA]</scope>
</reference>
<dbReference type="Proteomes" id="UP000276776">
    <property type="component" value="Unassembled WGS sequence"/>
</dbReference>
<protein>
    <submittedName>
        <fullName evidence="4">Pre-rRNA-processing protein TSR1 homolog</fullName>
    </submittedName>
</protein>
<name>A0A0N5CQ81_THECL</name>
<feature type="region of interest" description="Disordered" evidence="1">
    <location>
        <begin position="228"/>
        <end position="248"/>
    </location>
</feature>
<feature type="region of interest" description="Disordered" evidence="1">
    <location>
        <begin position="437"/>
        <end position="456"/>
    </location>
</feature>
<feature type="compositionally biased region" description="Acidic residues" evidence="1">
    <location>
        <begin position="303"/>
        <end position="327"/>
    </location>
</feature>
<proteinExistence type="predicted"/>
<evidence type="ECO:0000256" key="1">
    <source>
        <dbReference type="SAM" id="MobiDB-lite"/>
    </source>
</evidence>
<organism evidence="4">
    <name type="scientific">Thelazia callipaeda</name>
    <name type="common">Oriental eyeworm</name>
    <name type="synonym">Parasitic nematode</name>
    <dbReference type="NCBI Taxonomy" id="103827"/>
    <lineage>
        <taxon>Eukaryota</taxon>
        <taxon>Metazoa</taxon>
        <taxon>Ecdysozoa</taxon>
        <taxon>Nematoda</taxon>
        <taxon>Chromadorea</taxon>
        <taxon>Rhabditida</taxon>
        <taxon>Spirurina</taxon>
        <taxon>Spiruromorpha</taxon>
        <taxon>Thelazioidea</taxon>
        <taxon>Thelaziidae</taxon>
        <taxon>Thelazia</taxon>
    </lineage>
</organism>
<dbReference type="OrthoDB" id="5846414at2759"/>